<gene>
    <name evidence="2" type="ORF">G9U52_29540</name>
</gene>
<dbReference type="Pfam" id="PF13416">
    <property type="entry name" value="SBP_bac_8"/>
    <property type="match status" value="1"/>
</dbReference>
<keyword evidence="3" id="KW-1185">Reference proteome</keyword>
<feature type="signal peptide" evidence="1">
    <location>
        <begin position="1"/>
        <end position="21"/>
    </location>
</feature>
<dbReference type="SUPFAM" id="SSF53850">
    <property type="entry name" value="Periplasmic binding protein-like II"/>
    <property type="match status" value="1"/>
</dbReference>
<dbReference type="PANTHER" id="PTHR43649">
    <property type="entry name" value="ARABINOSE-BINDING PROTEIN-RELATED"/>
    <property type="match status" value="1"/>
</dbReference>
<accession>A0ABX0JBT3</accession>
<protein>
    <submittedName>
        <fullName evidence="2">Extracellular solute-binding protein</fullName>
    </submittedName>
</protein>
<keyword evidence="1" id="KW-0732">Signal</keyword>
<dbReference type="RefSeq" id="WP_166154457.1">
    <property type="nucleotide sequence ID" value="NZ_JAAOIW010000015.1"/>
</dbReference>
<dbReference type="Gene3D" id="3.40.190.10">
    <property type="entry name" value="Periplasmic binding protein-like II"/>
    <property type="match status" value="1"/>
</dbReference>
<dbReference type="InterPro" id="IPR050490">
    <property type="entry name" value="Bact_solute-bd_prot1"/>
</dbReference>
<sequence>MLKRSLKVVGVSTLCLSVLLAGCSSKPAENTAGAPVAAKEEPKSLRIGVESWMVEKLLVNEAVAKFKAKHPDINVIIAPYADKSILSNFALQWSQNKTDVDVVMVDGTASAVQYLAKDLVLDFNKTEFFTGNTTKDKFVGKTLSFGDLDGVQFAIPISLEAYAINVNTKMFKEAGLTDASGKIINPKNWQEIYEYAKKMTIKDGNKVTQQGMTIQWGPNALYTLMSVEQAALGTFYKNNVISFDTPEIREILKIWKKGADEGVFSIDTFTNKDAGRNNYKAGQVAMLLESGARAPEAAPTVGAENVSVIPIPGSLEKGSSAFAAGILIPKATPAPKLAVQFIKEALMDVDVQGDTATVWGKLPVINESYGKISADWKLTLQSIIDKSVTAPFYKEYPVLDKYIPVQLQNYLTGKYDLETFINETEKTIKDIDKNTK</sequence>
<comment type="caution">
    <text evidence="2">The sequence shown here is derived from an EMBL/GenBank/DDBJ whole genome shotgun (WGS) entry which is preliminary data.</text>
</comment>
<dbReference type="Proteomes" id="UP001165962">
    <property type="component" value="Unassembled WGS sequence"/>
</dbReference>
<feature type="chain" id="PRO_5046442656" evidence="1">
    <location>
        <begin position="22"/>
        <end position="436"/>
    </location>
</feature>
<dbReference type="PANTHER" id="PTHR43649:SF12">
    <property type="entry name" value="DIACETYLCHITOBIOSE BINDING PROTEIN DASA"/>
    <property type="match status" value="1"/>
</dbReference>
<evidence type="ECO:0000313" key="3">
    <source>
        <dbReference type="Proteomes" id="UP001165962"/>
    </source>
</evidence>
<proteinExistence type="predicted"/>
<organism evidence="2 3">
    <name type="scientific">Paenibacillus agricola</name>
    <dbReference type="NCBI Taxonomy" id="2716264"/>
    <lineage>
        <taxon>Bacteria</taxon>
        <taxon>Bacillati</taxon>
        <taxon>Bacillota</taxon>
        <taxon>Bacilli</taxon>
        <taxon>Bacillales</taxon>
        <taxon>Paenibacillaceae</taxon>
        <taxon>Paenibacillus</taxon>
    </lineage>
</organism>
<name>A0ABX0JBT3_9BACL</name>
<reference evidence="2" key="1">
    <citation type="submission" date="2020-03" db="EMBL/GenBank/DDBJ databases">
        <title>Draft sequencing of Paenibacilllus sp. S3N08.</title>
        <authorList>
            <person name="Kim D.-U."/>
        </authorList>
    </citation>
    <scope>NUCLEOTIDE SEQUENCE</scope>
    <source>
        <strain evidence="2">S3N08</strain>
    </source>
</reference>
<evidence type="ECO:0000313" key="2">
    <source>
        <dbReference type="EMBL" id="NHN33967.1"/>
    </source>
</evidence>
<dbReference type="PROSITE" id="PS51257">
    <property type="entry name" value="PROKAR_LIPOPROTEIN"/>
    <property type="match status" value="1"/>
</dbReference>
<evidence type="ECO:0000256" key="1">
    <source>
        <dbReference type="SAM" id="SignalP"/>
    </source>
</evidence>
<dbReference type="InterPro" id="IPR006059">
    <property type="entry name" value="SBP"/>
</dbReference>
<dbReference type="EMBL" id="JAAOIW010000015">
    <property type="protein sequence ID" value="NHN33967.1"/>
    <property type="molecule type" value="Genomic_DNA"/>
</dbReference>